<keyword evidence="3" id="KW-1185">Reference proteome</keyword>
<dbReference type="Proteomes" id="UP000738359">
    <property type="component" value="Unassembled WGS sequence"/>
</dbReference>
<evidence type="ECO:0000313" key="3">
    <source>
        <dbReference type="Proteomes" id="UP000738359"/>
    </source>
</evidence>
<reference evidence="2" key="1">
    <citation type="journal article" date="2020" name="Fungal Divers.">
        <title>Resolving the Mortierellaceae phylogeny through synthesis of multi-gene phylogenetics and phylogenomics.</title>
        <authorList>
            <person name="Vandepol N."/>
            <person name="Liber J."/>
            <person name="Desiro A."/>
            <person name="Na H."/>
            <person name="Kennedy M."/>
            <person name="Barry K."/>
            <person name="Grigoriev I.V."/>
            <person name="Miller A.N."/>
            <person name="O'Donnell K."/>
            <person name="Stajich J.E."/>
            <person name="Bonito G."/>
        </authorList>
    </citation>
    <scope>NUCLEOTIDE SEQUENCE</scope>
    <source>
        <strain evidence="2">CK1249</strain>
    </source>
</reference>
<sequence length="316" mass="35173">MIKIDTVVWLVVVAMVMAMAIAQGAPTVAKTNSTALENSRGDQVQLLDTTNSNASLKERLRQLYESQVSNTTAFTSYSLILTHQWQVWKLDHCQAKIKAPSAIGTALYCDRSSSTACQLSVRYINTQTLSTQDGVSAEFSVSMSVGEPGIIEAKMSMSVSTSHTVTHTYSDGKEFLYTFPVGVGKMCTPSIVSYYLQCHGTHWSVNDDAWSKECGDVQARYGIDFADPHRWFVDPKNGDWYQYVYEDKEHGDMLWSFHVRYKAPPKSCEDIVQIVDLRTLADRRNQTSTEAFLGFDNGQSISVVSCVYTGSNPSVE</sequence>
<dbReference type="OrthoDB" id="2379421at2759"/>
<dbReference type="AlphaFoldDB" id="A0A9P6LXW3"/>
<protein>
    <submittedName>
        <fullName evidence="2">Uncharacterized protein</fullName>
    </submittedName>
</protein>
<organism evidence="2 3">
    <name type="scientific">Mortierella alpina</name>
    <name type="common">Oleaginous fungus</name>
    <name type="synonym">Mortierella renispora</name>
    <dbReference type="NCBI Taxonomy" id="64518"/>
    <lineage>
        <taxon>Eukaryota</taxon>
        <taxon>Fungi</taxon>
        <taxon>Fungi incertae sedis</taxon>
        <taxon>Mucoromycota</taxon>
        <taxon>Mortierellomycotina</taxon>
        <taxon>Mortierellomycetes</taxon>
        <taxon>Mortierellales</taxon>
        <taxon>Mortierellaceae</taxon>
        <taxon>Mortierella</taxon>
    </lineage>
</organism>
<gene>
    <name evidence="2" type="ORF">BGZ70_000530</name>
</gene>
<proteinExistence type="predicted"/>
<keyword evidence="1" id="KW-0732">Signal</keyword>
<feature type="signal peptide" evidence="1">
    <location>
        <begin position="1"/>
        <end position="24"/>
    </location>
</feature>
<name>A0A9P6LXW3_MORAP</name>
<dbReference type="EMBL" id="JAAAHY010001100">
    <property type="protein sequence ID" value="KAF9952722.1"/>
    <property type="molecule type" value="Genomic_DNA"/>
</dbReference>
<evidence type="ECO:0000313" key="2">
    <source>
        <dbReference type="EMBL" id="KAF9952722.1"/>
    </source>
</evidence>
<feature type="chain" id="PRO_5040496863" evidence="1">
    <location>
        <begin position="25"/>
        <end position="316"/>
    </location>
</feature>
<evidence type="ECO:0000256" key="1">
    <source>
        <dbReference type="SAM" id="SignalP"/>
    </source>
</evidence>
<dbReference type="Gene3D" id="2.170.15.10">
    <property type="entry name" value="Proaerolysin, chain A, domain 3"/>
    <property type="match status" value="1"/>
</dbReference>
<accession>A0A9P6LXW3</accession>
<comment type="caution">
    <text evidence="2">The sequence shown here is derived from an EMBL/GenBank/DDBJ whole genome shotgun (WGS) entry which is preliminary data.</text>
</comment>